<name>A0A2S1L9X5_9FLAO</name>
<organism evidence="1 2">
    <name type="scientific">Flavobacterium faecale</name>
    <dbReference type="NCBI Taxonomy" id="1355330"/>
    <lineage>
        <taxon>Bacteria</taxon>
        <taxon>Pseudomonadati</taxon>
        <taxon>Bacteroidota</taxon>
        <taxon>Flavobacteriia</taxon>
        <taxon>Flavobacteriales</taxon>
        <taxon>Flavobacteriaceae</taxon>
        <taxon>Flavobacterium</taxon>
    </lineage>
</organism>
<gene>
    <name evidence="1" type="ORF">FFWV33_02950</name>
</gene>
<reference evidence="1 2" key="1">
    <citation type="submission" date="2017-04" db="EMBL/GenBank/DDBJ databases">
        <title>Compelte genome sequence of WV33.</title>
        <authorList>
            <person name="Lee P.C."/>
        </authorList>
    </citation>
    <scope>NUCLEOTIDE SEQUENCE [LARGE SCALE GENOMIC DNA]</scope>
    <source>
        <strain evidence="1 2">WV33</strain>
    </source>
</reference>
<dbReference type="AlphaFoldDB" id="A0A2S1L9X5"/>
<evidence type="ECO:0000313" key="2">
    <source>
        <dbReference type="Proteomes" id="UP000244527"/>
    </source>
</evidence>
<dbReference type="KEGG" id="ffa:FFWV33_02950"/>
<keyword evidence="2" id="KW-1185">Reference proteome</keyword>
<accession>A0A2S1L9X5</accession>
<evidence type="ECO:0000313" key="1">
    <source>
        <dbReference type="EMBL" id="AWG20563.1"/>
    </source>
</evidence>
<sequence length="70" mass="7575">MPPVGLLGRYGSRGVVTMVYVPSAIPEKKMFPLLSVTAVFAVPPELFFNVKVHPVPKVLVLSKAAVQLRS</sequence>
<dbReference type="EMBL" id="CP020918">
    <property type="protein sequence ID" value="AWG20563.1"/>
    <property type="molecule type" value="Genomic_DNA"/>
</dbReference>
<proteinExistence type="predicted"/>
<dbReference type="Proteomes" id="UP000244527">
    <property type="component" value="Chromosome"/>
</dbReference>
<protein>
    <submittedName>
        <fullName evidence="1">Uncharacterized protein</fullName>
    </submittedName>
</protein>